<comment type="caution">
    <text evidence="1">The sequence shown here is derived from an EMBL/GenBank/DDBJ whole genome shotgun (WGS) entry which is preliminary data.</text>
</comment>
<name>A0A1G2AAA4_9BACT</name>
<reference evidence="1 2" key="1">
    <citation type="journal article" date="2016" name="Nat. Commun.">
        <title>Thousands of microbial genomes shed light on interconnected biogeochemical processes in an aquifer system.</title>
        <authorList>
            <person name="Anantharaman K."/>
            <person name="Brown C.T."/>
            <person name="Hug L.A."/>
            <person name="Sharon I."/>
            <person name="Castelle C.J."/>
            <person name="Probst A.J."/>
            <person name="Thomas B.C."/>
            <person name="Singh A."/>
            <person name="Wilkins M.J."/>
            <person name="Karaoz U."/>
            <person name="Brodie E.L."/>
            <person name="Williams K.H."/>
            <person name="Hubbard S.S."/>
            <person name="Banfield J.F."/>
        </authorList>
    </citation>
    <scope>NUCLEOTIDE SEQUENCE [LARGE SCALE GENOMIC DNA]</scope>
</reference>
<evidence type="ECO:0008006" key="3">
    <source>
        <dbReference type="Google" id="ProtNLM"/>
    </source>
</evidence>
<dbReference type="EMBL" id="MHJU01000019">
    <property type="protein sequence ID" value="OGY72967.1"/>
    <property type="molecule type" value="Genomic_DNA"/>
</dbReference>
<evidence type="ECO:0000313" key="1">
    <source>
        <dbReference type="EMBL" id="OGY72967.1"/>
    </source>
</evidence>
<dbReference type="Pfam" id="PF08843">
    <property type="entry name" value="AbiEii"/>
    <property type="match status" value="1"/>
</dbReference>
<dbReference type="Proteomes" id="UP000178315">
    <property type="component" value="Unassembled WGS sequence"/>
</dbReference>
<protein>
    <recommendedName>
        <fullName evidence="3">Nucleotidyl transferase AbiEii/AbiGii toxin family protein</fullName>
    </recommendedName>
</protein>
<organism evidence="1 2">
    <name type="scientific">Candidatus Jacksonbacteria bacterium RIFCSPLOWO2_02_FULL_44_20</name>
    <dbReference type="NCBI Taxonomy" id="1798460"/>
    <lineage>
        <taxon>Bacteria</taxon>
        <taxon>Candidatus Jacksoniibacteriota</taxon>
    </lineage>
</organism>
<dbReference type="Gene3D" id="3.10.450.620">
    <property type="entry name" value="JHP933, nucleotidyltransferase-like core domain"/>
    <property type="match status" value="1"/>
</dbReference>
<accession>A0A1G2AAA4</accession>
<gene>
    <name evidence="1" type="ORF">A3H61_04000</name>
</gene>
<proteinExistence type="predicted"/>
<evidence type="ECO:0000313" key="2">
    <source>
        <dbReference type="Proteomes" id="UP000178315"/>
    </source>
</evidence>
<dbReference type="AlphaFoldDB" id="A0A1G2AAA4"/>
<sequence>MNNLLLELKTIADQARHEDASFDSIRVRLKEVLHYFVLDCIYNSEFKDMIFYGGTCLRIVHNLGRMSEDLDFEWSRNDFEKLAAALESYFKKDIQVHTKTQVNTENAICRITLSFAVLRELGLSSFKEETLRIKVEIRFVTADYLVSITPVHTPKTAYGKSFVLKHYDLPTLFAGKLSAILDRPKKGFTAGDPQEGINFKGRDFFDLLWYMEKGIIPNKKMLEANGHAMSIGEVFDIISIFIAQRDMENGLRKDLEPLLKNQRFVANFVETFRDVFTRLKQERYTSRKIERLERVKVSQDFHNDNHSFIFQYNTVDSSMLITFTFMLTWEFLQYSGSGKAGVPLDSVNQDIIFTQGSVHKNANQYVPLLNRKIDEYLKQHNNEVYFEQWKSKLIRTSTGNNFNPEKEIVFTDANELLNKAVTLEELAMTAQ</sequence>
<dbReference type="InterPro" id="IPR014942">
    <property type="entry name" value="AbiEii"/>
</dbReference>